<feature type="compositionally biased region" description="Basic residues" evidence="4">
    <location>
        <begin position="30"/>
        <end position="39"/>
    </location>
</feature>
<dbReference type="PANTHER" id="PTHR30265">
    <property type="entry name" value="RHO-INTERACTING TRANSCRIPTION TERMINATION FACTOR NUSG"/>
    <property type="match status" value="1"/>
</dbReference>
<dbReference type="SUPFAM" id="SSF82679">
    <property type="entry name" value="N-utilization substance G protein NusG, N-terminal domain"/>
    <property type="match status" value="1"/>
</dbReference>
<dbReference type="SUPFAM" id="SSF50104">
    <property type="entry name" value="Translation proteins SH3-like domain"/>
    <property type="match status" value="1"/>
</dbReference>
<dbReference type="InterPro" id="IPR036735">
    <property type="entry name" value="NGN_dom_sf"/>
</dbReference>
<proteinExistence type="predicted"/>
<dbReference type="Pfam" id="PF02357">
    <property type="entry name" value="NusG"/>
    <property type="match status" value="1"/>
</dbReference>
<keyword evidence="1" id="KW-0889">Transcription antitermination</keyword>
<dbReference type="EMBL" id="BPRC01000038">
    <property type="protein sequence ID" value="GJE67964.1"/>
    <property type="molecule type" value="Genomic_DNA"/>
</dbReference>
<keyword evidence="2" id="KW-0805">Transcription regulation</keyword>
<dbReference type="PANTHER" id="PTHR30265:SF4">
    <property type="entry name" value="KOW MOTIF FAMILY PROTEIN, EXPRESSED"/>
    <property type="match status" value="1"/>
</dbReference>
<evidence type="ECO:0000313" key="6">
    <source>
        <dbReference type="EMBL" id="GJE67964.1"/>
    </source>
</evidence>
<evidence type="ECO:0000256" key="3">
    <source>
        <dbReference type="ARBA" id="ARBA00023163"/>
    </source>
</evidence>
<sequence length="255" mass="27820">MPWVAGYDRPATSPPGSDLSPWRSALSRPAKSKKRRLREQRRARTERRALRPSSPALTKPEPRSAADPVYDLEPRRLNSDLRWYIARTLPRMGDRALTALHEVKVDTFQPRTSEVVVRRGRRVVRHAQLLMRTVFIGVRDAAHLDEARGAPGVAEIVSHPAPDTSPPGNIAGMVMRPARLDPEALQRFVDALVSGEIVAPMSVGEGSSVIVRAGPFASFPGTVEAVLPGDRLKVSVSIFGRATPVEVGLADVAIV</sequence>
<protein>
    <submittedName>
        <fullName evidence="6">Transcription termination/antitermination protein NusG</fullName>
    </submittedName>
</protein>
<dbReference type="InterPro" id="IPR008991">
    <property type="entry name" value="Translation_prot_SH3-like_sf"/>
</dbReference>
<evidence type="ECO:0000313" key="7">
    <source>
        <dbReference type="Proteomes" id="UP001055039"/>
    </source>
</evidence>
<comment type="caution">
    <text evidence="6">The sequence shown here is derived from an EMBL/GenBank/DDBJ whole genome shotgun (WGS) entry which is preliminary data.</text>
</comment>
<dbReference type="Gene3D" id="2.30.30.30">
    <property type="match status" value="1"/>
</dbReference>
<dbReference type="Proteomes" id="UP001055039">
    <property type="component" value="Unassembled WGS sequence"/>
</dbReference>
<evidence type="ECO:0000256" key="1">
    <source>
        <dbReference type="ARBA" id="ARBA00022814"/>
    </source>
</evidence>
<keyword evidence="3" id="KW-0804">Transcription</keyword>
<dbReference type="InterPro" id="IPR014722">
    <property type="entry name" value="Rib_uL2_dom2"/>
</dbReference>
<dbReference type="CDD" id="cd06091">
    <property type="entry name" value="KOW_NusG"/>
    <property type="match status" value="1"/>
</dbReference>
<dbReference type="InterPro" id="IPR015869">
    <property type="entry name" value="Transcrpt_antiterm_NusG_bac_CS"/>
</dbReference>
<evidence type="ECO:0000259" key="5">
    <source>
        <dbReference type="Pfam" id="PF02357"/>
    </source>
</evidence>
<evidence type="ECO:0000256" key="2">
    <source>
        <dbReference type="ARBA" id="ARBA00023015"/>
    </source>
</evidence>
<evidence type="ECO:0000256" key="4">
    <source>
        <dbReference type="SAM" id="MobiDB-lite"/>
    </source>
</evidence>
<dbReference type="PROSITE" id="PS01014">
    <property type="entry name" value="NUSG"/>
    <property type="match status" value="1"/>
</dbReference>
<feature type="region of interest" description="Disordered" evidence="4">
    <location>
        <begin position="1"/>
        <end position="69"/>
    </location>
</feature>
<dbReference type="InterPro" id="IPR043425">
    <property type="entry name" value="NusG-like"/>
</dbReference>
<keyword evidence="7" id="KW-1185">Reference proteome</keyword>
<gene>
    <name evidence="6" type="primary">nusG_4</name>
    <name evidence="6" type="ORF">LNAOJCKE_5200</name>
</gene>
<reference evidence="6" key="2">
    <citation type="submission" date="2021-08" db="EMBL/GenBank/DDBJ databases">
        <authorList>
            <person name="Tani A."/>
            <person name="Ola A."/>
            <person name="Ogura Y."/>
            <person name="Katsura K."/>
            <person name="Hayashi T."/>
        </authorList>
    </citation>
    <scope>NUCLEOTIDE SEQUENCE</scope>
    <source>
        <strain evidence="6">NBRC 15686</strain>
    </source>
</reference>
<organism evidence="6 7">
    <name type="scientific">Methylorubrum aminovorans</name>
    <dbReference type="NCBI Taxonomy" id="269069"/>
    <lineage>
        <taxon>Bacteria</taxon>
        <taxon>Pseudomonadati</taxon>
        <taxon>Pseudomonadota</taxon>
        <taxon>Alphaproteobacteria</taxon>
        <taxon>Hyphomicrobiales</taxon>
        <taxon>Methylobacteriaceae</taxon>
        <taxon>Methylorubrum</taxon>
    </lineage>
</organism>
<reference evidence="6" key="1">
    <citation type="journal article" date="2021" name="Front. Microbiol.">
        <title>Comprehensive Comparative Genomics and Phenotyping of Methylobacterium Species.</title>
        <authorList>
            <person name="Alessa O."/>
            <person name="Ogura Y."/>
            <person name="Fujitani Y."/>
            <person name="Takami H."/>
            <person name="Hayashi T."/>
            <person name="Sahin N."/>
            <person name="Tani A."/>
        </authorList>
    </citation>
    <scope>NUCLEOTIDE SEQUENCE</scope>
    <source>
        <strain evidence="6">NBRC 15686</strain>
    </source>
</reference>
<dbReference type="InterPro" id="IPR006645">
    <property type="entry name" value="NGN-like_dom"/>
</dbReference>
<accession>A0ABQ4UKW0</accession>
<feature type="domain" description="NusG-like N-terminal" evidence="5">
    <location>
        <begin position="82"/>
        <end position="159"/>
    </location>
</feature>
<feature type="compositionally biased region" description="Basic and acidic residues" evidence="4">
    <location>
        <begin position="40"/>
        <end position="49"/>
    </location>
</feature>
<name>A0ABQ4UKW0_9HYPH</name>